<keyword evidence="2 5" id="KW-0863">Zinc-finger</keyword>
<evidence type="ECO:0000256" key="2">
    <source>
        <dbReference type="ARBA" id="ARBA00022771"/>
    </source>
</evidence>
<dbReference type="OMA" id="MCISERT"/>
<dbReference type="PROSITE" id="PS50950">
    <property type="entry name" value="ZF_THAP"/>
    <property type="match status" value="1"/>
</dbReference>
<evidence type="ECO:0000259" key="7">
    <source>
        <dbReference type="PROSITE" id="PS50950"/>
    </source>
</evidence>
<keyword evidence="3" id="KW-0862">Zinc</keyword>
<reference evidence="8" key="1">
    <citation type="journal article" date="2020" name="Nat. Ecol. Evol.">
        <title>Deeply conserved synteny resolves early events in vertebrate evolution.</title>
        <authorList>
            <person name="Simakov O."/>
            <person name="Marletaz F."/>
            <person name="Yue J.X."/>
            <person name="O'Connell B."/>
            <person name="Jenkins J."/>
            <person name="Brandt A."/>
            <person name="Calef R."/>
            <person name="Tung C.H."/>
            <person name="Huang T.K."/>
            <person name="Schmutz J."/>
            <person name="Satoh N."/>
            <person name="Yu J.K."/>
            <person name="Putnam N.H."/>
            <person name="Green R.E."/>
            <person name="Rokhsar D.S."/>
        </authorList>
    </citation>
    <scope>NUCLEOTIDE SEQUENCE [LARGE SCALE GENOMIC DNA]</scope>
    <source>
        <strain evidence="8">S238N-H82</strain>
    </source>
</reference>
<accession>A0A9J7N3Z6</accession>
<organism evidence="8 9">
    <name type="scientific">Branchiostoma floridae</name>
    <name type="common">Florida lancelet</name>
    <name type="synonym">Amphioxus</name>
    <dbReference type="NCBI Taxonomy" id="7739"/>
    <lineage>
        <taxon>Eukaryota</taxon>
        <taxon>Metazoa</taxon>
        <taxon>Chordata</taxon>
        <taxon>Cephalochordata</taxon>
        <taxon>Leptocardii</taxon>
        <taxon>Amphioxiformes</taxon>
        <taxon>Branchiostomatidae</taxon>
        <taxon>Branchiostoma</taxon>
    </lineage>
</organism>
<dbReference type="PANTHER" id="PTHR31751">
    <property type="entry name" value="SI:CH211-108C17.2-RELATED-RELATED"/>
    <property type="match status" value="1"/>
</dbReference>
<dbReference type="GO" id="GO:0008270">
    <property type="term" value="F:zinc ion binding"/>
    <property type="evidence" value="ECO:0007669"/>
    <property type="project" value="UniProtKB-KW"/>
</dbReference>
<dbReference type="Pfam" id="PF05485">
    <property type="entry name" value="THAP"/>
    <property type="match status" value="1"/>
</dbReference>
<feature type="region of interest" description="Disordered" evidence="6">
    <location>
        <begin position="287"/>
        <end position="326"/>
    </location>
</feature>
<evidence type="ECO:0000313" key="8">
    <source>
        <dbReference type="Proteomes" id="UP000001554"/>
    </source>
</evidence>
<keyword evidence="8" id="KW-1185">Reference proteome</keyword>
<reference evidence="9" key="2">
    <citation type="submission" date="2025-08" db="UniProtKB">
        <authorList>
            <consortium name="RefSeq"/>
        </authorList>
    </citation>
    <scope>IDENTIFICATION</scope>
    <source>
        <strain evidence="9">S238N-H82</strain>
        <tissue evidence="9">Testes</tissue>
    </source>
</reference>
<dbReference type="OrthoDB" id="5814287at2759"/>
<dbReference type="AlphaFoldDB" id="A0A9J7N3Z6"/>
<dbReference type="PANTHER" id="PTHR31751:SF42">
    <property type="entry name" value="PROTEIN CBG10204"/>
    <property type="match status" value="1"/>
</dbReference>
<feature type="region of interest" description="Disordered" evidence="6">
    <location>
        <begin position="129"/>
        <end position="169"/>
    </location>
</feature>
<dbReference type="InterPro" id="IPR006612">
    <property type="entry name" value="THAP_Znf"/>
</dbReference>
<feature type="compositionally biased region" description="Acidic residues" evidence="6">
    <location>
        <begin position="306"/>
        <end position="325"/>
    </location>
</feature>
<dbReference type="RefSeq" id="XP_035689195.1">
    <property type="nucleotide sequence ID" value="XM_035833302.1"/>
</dbReference>
<dbReference type="KEGG" id="bfo:118424645"/>
<evidence type="ECO:0000256" key="4">
    <source>
        <dbReference type="ARBA" id="ARBA00023125"/>
    </source>
</evidence>
<evidence type="ECO:0000256" key="6">
    <source>
        <dbReference type="SAM" id="MobiDB-lite"/>
    </source>
</evidence>
<evidence type="ECO:0000256" key="3">
    <source>
        <dbReference type="ARBA" id="ARBA00022833"/>
    </source>
</evidence>
<name>A0A9J7N3Z6_BRAFL</name>
<feature type="compositionally biased region" description="Low complexity" evidence="6">
    <location>
        <begin position="153"/>
        <end position="164"/>
    </location>
</feature>
<dbReference type="Proteomes" id="UP000001554">
    <property type="component" value="Chromosome 10"/>
</dbReference>
<proteinExistence type="predicted"/>
<feature type="region of interest" description="Disordered" evidence="6">
    <location>
        <begin position="183"/>
        <end position="214"/>
    </location>
</feature>
<evidence type="ECO:0000256" key="5">
    <source>
        <dbReference type="PROSITE-ProRule" id="PRU00309"/>
    </source>
</evidence>
<gene>
    <name evidence="9" type="primary">LOC118424645</name>
</gene>
<keyword evidence="1" id="KW-0479">Metal-binding</keyword>
<feature type="domain" description="THAP-type" evidence="7">
    <location>
        <begin position="1"/>
        <end position="101"/>
    </location>
</feature>
<dbReference type="GO" id="GO:0003677">
    <property type="term" value="F:DNA binding"/>
    <property type="evidence" value="ECO:0007669"/>
    <property type="project" value="UniProtKB-UniRule"/>
</dbReference>
<evidence type="ECO:0000256" key="1">
    <source>
        <dbReference type="ARBA" id="ARBA00022723"/>
    </source>
</evidence>
<protein>
    <submittedName>
        <fullName evidence="9">Uncharacterized protein LOC118424645</fullName>
    </submittedName>
</protein>
<evidence type="ECO:0000313" key="9">
    <source>
        <dbReference type="RefSeq" id="XP_035689195.1"/>
    </source>
</evidence>
<dbReference type="GeneID" id="118424645"/>
<sequence>MPSCVSCHNNNINTKSKAISFHRFPSEDKIRLQRWLIAVRSNLREPWTLEKIQDSIASKNPAFVCSEHFSADSCIDNPKARYVPYSVPAKVLLQDAFPTQFGRSTSRVSSERQREKRDRKELLQKLLQQSNDACDHQMTEPMSSVDETGMTEASDAGAASPSAPQTKFDSGIVTSQGLLDSGVSTSSLLSDSGSSTAQSMLDSGVSTSSLLSDSGSSTAQAEVAQGYGLKFHTYCKPPSAEPDKFVTASTQTELTGEMIESLMSSTLCSTPKAKANMRELSFATLSPVASPSDKNDPTFNLSSFETDMDDTDTDYEYDSEEEEEGNGSQFYIVHRSKLLERFQTCECGQPLAVWNMKSTGSMLAIEYECSSCSNRGTWHSQPKIGSMAAGNLLIPAAILFTGGTYKKFADICDTLRLQKFSESHYNNVQRTYLLPAVNDYYLNEQQLILRRFQATAEEEAQQVTLLGDGRCDSPGHCAKYCSYTLMEEKTQFILDFQLAQVTETGTSQAMERHAFEKSLEFVRDNGIDVECIVTDRHRGIGASLKQRNNRHINHQYDVFHMAKSIQKKLSKSAKRKANRALGPWIKFIKNHLWYSSSTCEGDDVLLQEKWLSLIDHIANRHTFRKNQLFKKCAHHRLTPDEKENITWLRPGSAPHRAMREIVSNKTFVKDMAHLTGFKHTGVLEVYHNMLTKYTPKRLHFPYLSMRARLQLSVLDHNNNVFREQAKTLEGDPRWSVVYPKRTSLWVARKLFEAKTYEYRQQLMEEVVRRKESGQWKYGQHVLPDPEMPANIAPVERGSKQEAVDAYRTRFRPR</sequence>
<dbReference type="SUPFAM" id="SSF57716">
    <property type="entry name" value="Glucocorticoid receptor-like (DNA-binding domain)"/>
    <property type="match status" value="1"/>
</dbReference>
<keyword evidence="4 5" id="KW-0238">DNA-binding</keyword>